<evidence type="ECO:0000313" key="1">
    <source>
        <dbReference type="EMBL" id="HIS77000.1"/>
    </source>
</evidence>
<name>A0A9D1K067_9FIRM</name>
<comment type="caution">
    <text evidence="1">The sequence shown here is derived from an EMBL/GenBank/DDBJ whole genome shotgun (WGS) entry which is preliminary data.</text>
</comment>
<sequence length="127" mass="14751">MWIAKNTVLKPYTDLIQQSWHVNIVGENTCIYSKDEGTPEGIRYHAFAYEDRMDFQGLNLSEGRKGVSVVNIQDLLAELEVPQKEQPDFDAVTKSAAIYSRTQDNRDRFYLLVDENSKTFYVMELFM</sequence>
<gene>
    <name evidence="1" type="ORF">IAB51_09365</name>
</gene>
<protein>
    <submittedName>
        <fullName evidence="1">Uncharacterized protein</fullName>
    </submittedName>
</protein>
<accession>A0A9D1K067</accession>
<dbReference type="EMBL" id="DVJP01000062">
    <property type="protein sequence ID" value="HIS77000.1"/>
    <property type="molecule type" value="Genomic_DNA"/>
</dbReference>
<evidence type="ECO:0000313" key="2">
    <source>
        <dbReference type="Proteomes" id="UP000824002"/>
    </source>
</evidence>
<dbReference type="Proteomes" id="UP000824002">
    <property type="component" value="Unassembled WGS sequence"/>
</dbReference>
<proteinExistence type="predicted"/>
<organism evidence="1 2">
    <name type="scientific">Candidatus Merdivicinus excrementipullorum</name>
    <dbReference type="NCBI Taxonomy" id="2840867"/>
    <lineage>
        <taxon>Bacteria</taxon>
        <taxon>Bacillati</taxon>
        <taxon>Bacillota</taxon>
        <taxon>Clostridia</taxon>
        <taxon>Eubacteriales</taxon>
        <taxon>Oscillospiraceae</taxon>
        <taxon>Oscillospiraceae incertae sedis</taxon>
        <taxon>Candidatus Merdivicinus</taxon>
    </lineage>
</organism>
<dbReference type="AlphaFoldDB" id="A0A9D1K067"/>
<reference evidence="1" key="1">
    <citation type="submission" date="2020-10" db="EMBL/GenBank/DDBJ databases">
        <authorList>
            <person name="Gilroy R."/>
        </authorList>
    </citation>
    <scope>NUCLEOTIDE SEQUENCE</scope>
    <source>
        <strain evidence="1">CHK199-13235</strain>
    </source>
</reference>
<reference evidence="1" key="2">
    <citation type="journal article" date="2021" name="PeerJ">
        <title>Extensive microbial diversity within the chicken gut microbiome revealed by metagenomics and culture.</title>
        <authorList>
            <person name="Gilroy R."/>
            <person name="Ravi A."/>
            <person name="Getino M."/>
            <person name="Pursley I."/>
            <person name="Horton D.L."/>
            <person name="Alikhan N.F."/>
            <person name="Baker D."/>
            <person name="Gharbi K."/>
            <person name="Hall N."/>
            <person name="Watson M."/>
            <person name="Adriaenssens E.M."/>
            <person name="Foster-Nyarko E."/>
            <person name="Jarju S."/>
            <person name="Secka A."/>
            <person name="Antonio M."/>
            <person name="Oren A."/>
            <person name="Chaudhuri R.R."/>
            <person name="La Ragione R."/>
            <person name="Hildebrand F."/>
            <person name="Pallen M.J."/>
        </authorList>
    </citation>
    <scope>NUCLEOTIDE SEQUENCE</scope>
    <source>
        <strain evidence="1">CHK199-13235</strain>
    </source>
</reference>